<dbReference type="InterPro" id="IPR013325">
    <property type="entry name" value="RNA_pol_sigma_r2"/>
</dbReference>
<keyword evidence="4" id="KW-0804">Transcription</keyword>
<dbReference type="NCBIfam" id="TIGR02937">
    <property type="entry name" value="sigma70-ECF"/>
    <property type="match status" value="1"/>
</dbReference>
<keyword evidence="3" id="KW-0731">Sigma factor</keyword>
<gene>
    <name evidence="7" type="ORF">EDC57_0525</name>
</gene>
<reference evidence="7 8" key="1">
    <citation type="submission" date="2018-11" db="EMBL/GenBank/DDBJ databases">
        <title>Genomic Encyclopedia of Type Strains, Phase IV (KMG-IV): sequencing the most valuable type-strain genomes for metagenomic binning, comparative biology and taxonomic classification.</title>
        <authorList>
            <person name="Goeker M."/>
        </authorList>
    </citation>
    <scope>NUCLEOTIDE SEQUENCE [LARGE SCALE GENOMIC DNA]</scope>
    <source>
        <strain evidence="7 8">DSM 100275</strain>
    </source>
</reference>
<dbReference type="GO" id="GO:0016987">
    <property type="term" value="F:sigma factor activity"/>
    <property type="evidence" value="ECO:0007669"/>
    <property type="project" value="UniProtKB-KW"/>
</dbReference>
<dbReference type="CDD" id="cd06171">
    <property type="entry name" value="Sigma70_r4"/>
    <property type="match status" value="1"/>
</dbReference>
<dbReference type="InterPro" id="IPR013249">
    <property type="entry name" value="RNA_pol_sigma70_r4_t2"/>
</dbReference>
<dbReference type="InterPro" id="IPR014284">
    <property type="entry name" value="RNA_pol_sigma-70_dom"/>
</dbReference>
<sequence>MTQNDEGDARARFEALVQSFSADLYRYAFWLCRNRDTAEELVQETFLRAWRSIDNLRDEKAAKGWLFTIVRREHARLYERKRLDMLDDPDFERVPGARGYDTSTEAFVLRRALAELPEDYREPLVLQVIGGYTAEEIGQMLGISAGAVMTRLFRARKKMRELLEGDAEASAEVKK</sequence>
<dbReference type="Gene3D" id="1.10.10.10">
    <property type="entry name" value="Winged helix-like DNA-binding domain superfamily/Winged helix DNA-binding domain"/>
    <property type="match status" value="1"/>
</dbReference>
<dbReference type="EMBL" id="RJVI01000001">
    <property type="protein sequence ID" value="ROR34626.1"/>
    <property type="molecule type" value="Genomic_DNA"/>
</dbReference>
<dbReference type="RefSeq" id="WP_123399963.1">
    <property type="nucleotide sequence ID" value="NZ_RJVI01000001.1"/>
</dbReference>
<evidence type="ECO:0000256" key="3">
    <source>
        <dbReference type="ARBA" id="ARBA00023082"/>
    </source>
</evidence>
<evidence type="ECO:0000313" key="8">
    <source>
        <dbReference type="Proteomes" id="UP000276634"/>
    </source>
</evidence>
<dbReference type="Proteomes" id="UP000276634">
    <property type="component" value="Unassembled WGS sequence"/>
</dbReference>
<accession>A0A3N1Y735</accession>
<dbReference type="OrthoDB" id="9803470at2"/>
<evidence type="ECO:0000259" key="6">
    <source>
        <dbReference type="Pfam" id="PF08281"/>
    </source>
</evidence>
<comment type="caution">
    <text evidence="7">The sequence shown here is derived from an EMBL/GenBank/DDBJ whole genome shotgun (WGS) entry which is preliminary data.</text>
</comment>
<evidence type="ECO:0000259" key="5">
    <source>
        <dbReference type="Pfam" id="PF04542"/>
    </source>
</evidence>
<comment type="similarity">
    <text evidence="1">Belongs to the sigma-70 factor family. ECF subfamily.</text>
</comment>
<dbReference type="InterPro" id="IPR039425">
    <property type="entry name" value="RNA_pol_sigma-70-like"/>
</dbReference>
<dbReference type="InterPro" id="IPR036388">
    <property type="entry name" value="WH-like_DNA-bd_sf"/>
</dbReference>
<dbReference type="PANTHER" id="PTHR43133:SF51">
    <property type="entry name" value="RNA POLYMERASE SIGMA FACTOR"/>
    <property type="match status" value="1"/>
</dbReference>
<keyword evidence="2" id="KW-0805">Transcription regulation</keyword>
<evidence type="ECO:0000256" key="1">
    <source>
        <dbReference type="ARBA" id="ARBA00010641"/>
    </source>
</evidence>
<dbReference type="PANTHER" id="PTHR43133">
    <property type="entry name" value="RNA POLYMERASE ECF-TYPE SIGMA FACTO"/>
    <property type="match status" value="1"/>
</dbReference>
<dbReference type="NCBIfam" id="NF009170">
    <property type="entry name" value="PRK12517.1"/>
    <property type="match status" value="1"/>
</dbReference>
<dbReference type="SUPFAM" id="SSF88946">
    <property type="entry name" value="Sigma2 domain of RNA polymerase sigma factors"/>
    <property type="match status" value="1"/>
</dbReference>
<feature type="domain" description="RNA polymerase sigma factor 70 region 4 type 2" evidence="6">
    <location>
        <begin position="109"/>
        <end position="159"/>
    </location>
</feature>
<name>A0A3N1Y735_9GAMM</name>
<dbReference type="InterPro" id="IPR007627">
    <property type="entry name" value="RNA_pol_sigma70_r2"/>
</dbReference>
<dbReference type="Pfam" id="PF04542">
    <property type="entry name" value="Sigma70_r2"/>
    <property type="match status" value="1"/>
</dbReference>
<keyword evidence="8" id="KW-1185">Reference proteome</keyword>
<dbReference type="Gene3D" id="1.10.1740.10">
    <property type="match status" value="1"/>
</dbReference>
<organism evidence="7 8">
    <name type="scientific">Inmirania thermothiophila</name>
    <dbReference type="NCBI Taxonomy" id="1750597"/>
    <lineage>
        <taxon>Bacteria</taxon>
        <taxon>Pseudomonadati</taxon>
        <taxon>Pseudomonadota</taxon>
        <taxon>Gammaproteobacteria</taxon>
        <taxon>Chromatiales</taxon>
        <taxon>Ectothiorhodospiraceae</taxon>
        <taxon>Inmirania</taxon>
    </lineage>
</organism>
<dbReference type="AlphaFoldDB" id="A0A3N1Y735"/>
<evidence type="ECO:0000313" key="7">
    <source>
        <dbReference type="EMBL" id="ROR34626.1"/>
    </source>
</evidence>
<feature type="domain" description="RNA polymerase sigma-70 region 2" evidence="5">
    <location>
        <begin position="16"/>
        <end position="81"/>
    </location>
</feature>
<dbReference type="Pfam" id="PF08281">
    <property type="entry name" value="Sigma70_r4_2"/>
    <property type="match status" value="1"/>
</dbReference>
<dbReference type="InterPro" id="IPR013324">
    <property type="entry name" value="RNA_pol_sigma_r3/r4-like"/>
</dbReference>
<protein>
    <submittedName>
        <fullName evidence="7">RNA polymerase sigma-70 factor (ECF subfamily)</fullName>
    </submittedName>
</protein>
<evidence type="ECO:0000256" key="2">
    <source>
        <dbReference type="ARBA" id="ARBA00023015"/>
    </source>
</evidence>
<dbReference type="SUPFAM" id="SSF88659">
    <property type="entry name" value="Sigma3 and sigma4 domains of RNA polymerase sigma factors"/>
    <property type="match status" value="1"/>
</dbReference>
<dbReference type="GO" id="GO:0003677">
    <property type="term" value="F:DNA binding"/>
    <property type="evidence" value="ECO:0007669"/>
    <property type="project" value="InterPro"/>
</dbReference>
<evidence type="ECO:0000256" key="4">
    <source>
        <dbReference type="ARBA" id="ARBA00023163"/>
    </source>
</evidence>
<proteinExistence type="inferred from homology"/>
<dbReference type="GO" id="GO:0006352">
    <property type="term" value="P:DNA-templated transcription initiation"/>
    <property type="evidence" value="ECO:0007669"/>
    <property type="project" value="InterPro"/>
</dbReference>